<organism evidence="9 10">
    <name type="scientific">Schumannella luteola</name>
    <dbReference type="NCBI Taxonomy" id="472059"/>
    <lineage>
        <taxon>Bacteria</taxon>
        <taxon>Bacillati</taxon>
        <taxon>Actinomycetota</taxon>
        <taxon>Actinomycetes</taxon>
        <taxon>Micrococcales</taxon>
        <taxon>Microbacteriaceae</taxon>
        <taxon>Schumannella</taxon>
    </lineage>
</organism>
<comment type="similarity">
    <text evidence="2">Belongs to the purine-cytosine permease (2.A.39) family.</text>
</comment>
<feature type="region of interest" description="Disordered" evidence="7">
    <location>
        <begin position="30"/>
        <end position="136"/>
    </location>
</feature>
<feature type="transmembrane region" description="Helical" evidence="8">
    <location>
        <begin position="582"/>
        <end position="600"/>
    </location>
</feature>
<feature type="transmembrane region" description="Helical" evidence="8">
    <location>
        <begin position="849"/>
        <end position="869"/>
    </location>
</feature>
<dbReference type="GO" id="GO:0005886">
    <property type="term" value="C:plasma membrane"/>
    <property type="evidence" value="ECO:0007669"/>
    <property type="project" value="TreeGrafter"/>
</dbReference>
<dbReference type="Proteomes" id="UP000553888">
    <property type="component" value="Unassembled WGS sequence"/>
</dbReference>
<feature type="transmembrane region" description="Helical" evidence="8">
    <location>
        <begin position="889"/>
        <end position="908"/>
    </location>
</feature>
<dbReference type="InterPro" id="IPR026030">
    <property type="entry name" value="Pur-cyt_permease_Fcy2/21/22"/>
</dbReference>
<feature type="compositionally biased region" description="Basic and acidic residues" evidence="7">
    <location>
        <begin position="48"/>
        <end position="69"/>
    </location>
</feature>
<dbReference type="Gene3D" id="1.10.4160.10">
    <property type="entry name" value="Hydantoin permease"/>
    <property type="match status" value="1"/>
</dbReference>
<keyword evidence="6 8" id="KW-0472">Membrane</keyword>
<evidence type="ECO:0000256" key="3">
    <source>
        <dbReference type="ARBA" id="ARBA00022448"/>
    </source>
</evidence>
<dbReference type="AlphaFoldDB" id="A0A852YEW2"/>
<feature type="compositionally biased region" description="Low complexity" evidence="7">
    <location>
        <begin position="334"/>
        <end position="352"/>
    </location>
</feature>
<evidence type="ECO:0000256" key="4">
    <source>
        <dbReference type="ARBA" id="ARBA00022692"/>
    </source>
</evidence>
<feature type="transmembrane region" description="Helical" evidence="8">
    <location>
        <begin position="631"/>
        <end position="654"/>
    </location>
</feature>
<protein>
    <submittedName>
        <fullName evidence="9">Purine-cytosine permease-like protein</fullName>
    </submittedName>
</protein>
<keyword evidence="5 8" id="KW-1133">Transmembrane helix</keyword>
<feature type="transmembrane region" description="Helical" evidence="8">
    <location>
        <begin position="548"/>
        <end position="570"/>
    </location>
</feature>
<dbReference type="PANTHER" id="PTHR31806:SF1">
    <property type="entry name" value="PURINE-CYTOSINE PERMEASE FCY2-RELATED"/>
    <property type="match status" value="1"/>
</dbReference>
<feature type="region of interest" description="Disordered" evidence="7">
    <location>
        <begin position="389"/>
        <end position="436"/>
    </location>
</feature>
<feature type="compositionally biased region" description="Low complexity" evidence="7">
    <location>
        <begin position="285"/>
        <end position="311"/>
    </location>
</feature>
<evidence type="ECO:0000256" key="7">
    <source>
        <dbReference type="SAM" id="MobiDB-lite"/>
    </source>
</evidence>
<dbReference type="Pfam" id="PF02133">
    <property type="entry name" value="Transp_cyt_pur"/>
    <property type="match status" value="1"/>
</dbReference>
<feature type="transmembrane region" description="Helical" evidence="8">
    <location>
        <begin position="661"/>
        <end position="680"/>
    </location>
</feature>
<evidence type="ECO:0000313" key="9">
    <source>
        <dbReference type="EMBL" id="NYG99840.1"/>
    </source>
</evidence>
<dbReference type="PANTHER" id="PTHR31806">
    <property type="entry name" value="PURINE-CYTOSINE PERMEASE FCY2-RELATED"/>
    <property type="match status" value="1"/>
</dbReference>
<feature type="transmembrane region" description="Helical" evidence="8">
    <location>
        <begin position="518"/>
        <end position="541"/>
    </location>
</feature>
<name>A0A852YEW2_9MICO</name>
<dbReference type="GO" id="GO:0022857">
    <property type="term" value="F:transmembrane transporter activity"/>
    <property type="evidence" value="ECO:0007669"/>
    <property type="project" value="InterPro"/>
</dbReference>
<feature type="transmembrane region" description="Helical" evidence="8">
    <location>
        <begin position="733"/>
        <end position="755"/>
    </location>
</feature>
<dbReference type="RefSeq" id="WP_179568282.1">
    <property type="nucleotide sequence ID" value="NZ_JACBZY010000001.1"/>
</dbReference>
<feature type="compositionally biased region" description="Low complexity" evidence="7">
    <location>
        <begin position="216"/>
        <end position="235"/>
    </location>
</feature>
<evidence type="ECO:0000256" key="5">
    <source>
        <dbReference type="ARBA" id="ARBA00022989"/>
    </source>
</evidence>
<evidence type="ECO:0000313" key="10">
    <source>
        <dbReference type="Proteomes" id="UP000553888"/>
    </source>
</evidence>
<feature type="transmembrane region" description="Helical" evidence="8">
    <location>
        <begin position="692"/>
        <end position="712"/>
    </location>
</feature>
<feature type="transmembrane region" description="Helical" evidence="8">
    <location>
        <begin position="775"/>
        <end position="798"/>
    </location>
</feature>
<feature type="compositionally biased region" description="Pro residues" evidence="7">
    <location>
        <begin position="272"/>
        <end position="284"/>
    </location>
</feature>
<evidence type="ECO:0000256" key="1">
    <source>
        <dbReference type="ARBA" id="ARBA00004141"/>
    </source>
</evidence>
<keyword evidence="10" id="KW-1185">Reference proteome</keyword>
<reference evidence="9 10" key="1">
    <citation type="submission" date="2020-07" db="EMBL/GenBank/DDBJ databases">
        <title>Sequencing the genomes of 1000 actinobacteria strains.</title>
        <authorList>
            <person name="Klenk H.-P."/>
        </authorList>
    </citation>
    <scope>NUCLEOTIDE SEQUENCE [LARGE SCALE GENOMIC DNA]</scope>
    <source>
        <strain evidence="9 10">DSM 23141</strain>
    </source>
</reference>
<evidence type="ECO:0000256" key="6">
    <source>
        <dbReference type="ARBA" id="ARBA00023136"/>
    </source>
</evidence>
<comment type="caution">
    <text evidence="9">The sequence shown here is derived from an EMBL/GenBank/DDBJ whole genome shotgun (WGS) entry which is preliminary data.</text>
</comment>
<gene>
    <name evidence="9" type="ORF">BJ979_002466</name>
</gene>
<accession>A0A852YEW2</accession>
<evidence type="ECO:0000256" key="2">
    <source>
        <dbReference type="ARBA" id="ARBA00008974"/>
    </source>
</evidence>
<feature type="region of interest" description="Disordered" evidence="7">
    <location>
        <begin position="163"/>
        <end position="374"/>
    </location>
</feature>
<keyword evidence="3" id="KW-0813">Transport</keyword>
<keyword evidence="4 8" id="KW-0812">Transmembrane</keyword>
<sequence length="970" mass="94871">MTGEPDSARADDDALADAILASFTSAIPVITPVPDLVDDADDDLEQSDAGHADGGRSDVEQPDGGRADDESASPVASAELDDHLGPLAPLTPAPVIPLAVDDAQAAAAQPDSSPTEAPASTAVDAGPWSGAPAPAASFTATAQLPLPPAELLDQLLSAPTTSEPALAVATGPLPPASPAAEKPAGTGLLGGFAAGDDDLETTLAARLRDLAPPDPAAAVPSHAAPAPPSGSAAPLTGEAPSPSAALFEPAVSDEVAGAVDASDSMSRDWSAAPPPAFAPPPLVEPPTWAAGFAADAADSAGAGAGQAAPDATEPSREPAAADESDPRLEPEASPEPTSAESESGAAPSAPAPVQDAVDLSAFAAPDGPPSGVITLPPEAWLAELADADRPLSLSPTPDRRSLVDPRLSAAATSDSGYSDDDDGSVDPEDRVVGSWGPTSAATAARALHPDDAPVPSWNAEVELASDAGPDAEPELPAAAAEATTAVAIAARLPRTFGIEFGTTEPAPAEQRAGRAPRLFWLAFAPTASVLLLGIGAGLVAGGASLRQAVVAVIVGAAVSALPISLAVLAGRWSGQPALVTSRAVFGVVGNAVPALLAVLTRVGWAGALLWLTADAAGGVAAAAGLGDAGLIRVVALVAGILLAGSIAVFGYGLLSGVQAAATVVGATAVVAIVALTLPRLDLSAALAVPDGSWSLVVGGAALVVAVGGLALVQSIGDLARYQRSTGAASAHSAAAVAGATLPTVILVGWGALLAASDRDLGLELTTTPIATLTGLLPAAAAIPLLVAVALSGVAGAAVATYSGGLAITAAGVRAPRPLVTVPAALVAALVAVVLLGAKVDASALLRDAAVTLAVPVAAWAGLVGGDLLLRTRRLHTPSLLRRGGIYPDVRPVAIALLVVLTALGWLLVDSSLPGLAWQGGLLPLLGPDAAAARPGVLAALVGGLLAGLLLGLGTVRRQERSVVEPGPADS</sequence>
<evidence type="ECO:0000256" key="8">
    <source>
        <dbReference type="SAM" id="Phobius"/>
    </source>
</evidence>
<feature type="transmembrane region" description="Helical" evidence="8">
    <location>
        <begin position="818"/>
        <end position="837"/>
    </location>
</feature>
<feature type="compositionally biased region" description="Low complexity" evidence="7">
    <location>
        <begin position="125"/>
        <end position="136"/>
    </location>
</feature>
<dbReference type="InterPro" id="IPR001248">
    <property type="entry name" value="Pur-cyt_permease"/>
</dbReference>
<dbReference type="EMBL" id="JACBZY010000001">
    <property type="protein sequence ID" value="NYG99840.1"/>
    <property type="molecule type" value="Genomic_DNA"/>
</dbReference>
<feature type="compositionally biased region" description="Low complexity" evidence="7">
    <location>
        <begin position="101"/>
        <end position="114"/>
    </location>
</feature>
<feature type="compositionally biased region" description="Acidic residues" evidence="7">
    <location>
        <begin position="36"/>
        <end position="46"/>
    </location>
</feature>
<feature type="compositionally biased region" description="Acidic residues" evidence="7">
    <location>
        <begin position="417"/>
        <end position="426"/>
    </location>
</feature>
<feature type="transmembrane region" description="Helical" evidence="8">
    <location>
        <begin position="931"/>
        <end position="952"/>
    </location>
</feature>
<comment type="subcellular location">
    <subcellularLocation>
        <location evidence="1">Membrane</location>
        <topology evidence="1">Multi-pass membrane protein</topology>
    </subcellularLocation>
</comment>
<feature type="transmembrane region" description="Helical" evidence="8">
    <location>
        <begin position="607"/>
        <end position="625"/>
    </location>
</feature>
<proteinExistence type="inferred from homology"/>